<evidence type="ECO:0000256" key="8">
    <source>
        <dbReference type="ARBA" id="ARBA00023315"/>
    </source>
</evidence>
<sequence length="381" mass="45613">MIPYSDSYFFYILLLLLLPAIILGMIGKKIKWYGIFVNFIVLFLIFGNSMQEAGYLTFFYLAELLLIKVYYLIRKKFDYKWILWIIVILSLVPLLYTKFGKMIHFRSMGFLGISYLTFKAVQMIIEIYDGLIDNVNIVDFSYFILFFPTISSGPIDRSRRFIEEINKPLNRKEYIENLGEGLWKIFEGLGYKFLIAYYINSHWLSKIPLKHHTLKLGLKYMYAYSFYLFFDFAGYSLIAIGVSYILGVKTPENFNMPFISKDIKEFWNRWHMSLSFWFRDFIYTRFVMTSLKNKWFKSKYTASYIGYMITMVMMGLWHGTQSFYIVYGLYHGGLIILTDYFQRQRFYKRIKNNLYWKIASIVVTFNLTCFGFLIFSGYLFK</sequence>
<feature type="transmembrane region" description="Helical" evidence="10">
    <location>
        <begin position="79"/>
        <end position="96"/>
    </location>
</feature>
<protein>
    <recommendedName>
        <fullName evidence="9">Teichoic acid D-alanyltransferase</fullName>
        <ecNumber evidence="9">2.3.1.-</ecNumber>
    </recommendedName>
</protein>
<dbReference type="Proteomes" id="UP000694308">
    <property type="component" value="Unassembled WGS sequence"/>
</dbReference>
<name>A0A949TNK8_9CLOT</name>
<evidence type="ECO:0000256" key="1">
    <source>
        <dbReference type="ARBA" id="ARBA00004651"/>
    </source>
</evidence>
<evidence type="ECO:0000256" key="2">
    <source>
        <dbReference type="ARBA" id="ARBA00010323"/>
    </source>
</evidence>
<dbReference type="PIRSF" id="PIRSF500216">
    <property type="entry name" value="DltB"/>
    <property type="match status" value="1"/>
</dbReference>
<evidence type="ECO:0000256" key="4">
    <source>
        <dbReference type="ARBA" id="ARBA00022679"/>
    </source>
</evidence>
<keyword evidence="4 9" id="KW-0808">Transferase</keyword>
<comment type="pathway">
    <text evidence="9">Cell wall biogenesis; lipoteichoic acid biosynthesis.</text>
</comment>
<dbReference type="InterPro" id="IPR024194">
    <property type="entry name" value="Ac/AlaTfrase_AlgI/DltB"/>
</dbReference>
<dbReference type="GO" id="GO:0070395">
    <property type="term" value="P:lipoteichoic acid biosynthetic process"/>
    <property type="evidence" value="ECO:0007669"/>
    <property type="project" value="InterPro"/>
</dbReference>
<dbReference type="Pfam" id="PF03062">
    <property type="entry name" value="MBOAT"/>
    <property type="match status" value="1"/>
</dbReference>
<dbReference type="EMBL" id="JAEEGC010000053">
    <property type="protein sequence ID" value="MBV7273737.1"/>
    <property type="molecule type" value="Genomic_DNA"/>
</dbReference>
<dbReference type="PIRSF" id="PIRSF016636">
    <property type="entry name" value="AlgI_DltB"/>
    <property type="match status" value="1"/>
</dbReference>
<dbReference type="GO" id="GO:0016746">
    <property type="term" value="F:acyltransferase activity"/>
    <property type="evidence" value="ECO:0007669"/>
    <property type="project" value="InterPro"/>
</dbReference>
<keyword evidence="3 9" id="KW-1003">Cell membrane</keyword>
<dbReference type="InterPro" id="IPR004299">
    <property type="entry name" value="MBOAT_fam"/>
</dbReference>
<reference evidence="11" key="1">
    <citation type="submission" date="2020-12" db="EMBL/GenBank/DDBJ databases">
        <title>Clostridium thailandense sp. nov., a novel acetogenic bacterium isolated from peat land soil in Thailand.</title>
        <authorList>
            <person name="Chaikitkaew S."/>
            <person name="Birkeland N.K."/>
        </authorList>
    </citation>
    <scope>NUCLEOTIDE SEQUENCE</scope>
    <source>
        <strain evidence="11">PL3</strain>
    </source>
</reference>
<comment type="caution">
    <text evidence="11">The sequence shown here is derived from an EMBL/GenBank/DDBJ whole genome shotgun (WGS) entry which is preliminary data.</text>
</comment>
<comment type="subcellular location">
    <subcellularLocation>
        <location evidence="1">Cell membrane</location>
        <topology evidence="1">Multi-pass membrane protein</topology>
    </subcellularLocation>
</comment>
<accession>A0A949TNK8</accession>
<dbReference type="InterPro" id="IPR051085">
    <property type="entry name" value="MB_O-acyltransferase"/>
</dbReference>
<dbReference type="PANTHER" id="PTHR13285">
    <property type="entry name" value="ACYLTRANSFERASE"/>
    <property type="match status" value="1"/>
</dbReference>
<dbReference type="AlphaFoldDB" id="A0A949TNK8"/>
<dbReference type="InterPro" id="IPR024024">
    <property type="entry name" value="DltB"/>
</dbReference>
<evidence type="ECO:0000256" key="7">
    <source>
        <dbReference type="ARBA" id="ARBA00023136"/>
    </source>
</evidence>
<proteinExistence type="inferred from homology"/>
<feature type="transmembrane region" description="Helical" evidence="10">
    <location>
        <begin position="7"/>
        <end position="26"/>
    </location>
</feature>
<evidence type="ECO:0000256" key="3">
    <source>
        <dbReference type="ARBA" id="ARBA00022475"/>
    </source>
</evidence>
<feature type="transmembrane region" description="Helical" evidence="10">
    <location>
        <begin position="55"/>
        <end position="73"/>
    </location>
</feature>
<gene>
    <name evidence="11" type="primary">dltB</name>
    <name evidence="11" type="ORF">I6U48_12535</name>
</gene>
<comment type="similarity">
    <text evidence="2 9">Belongs to the membrane-bound acyltransferase family.</text>
</comment>
<keyword evidence="5 10" id="KW-0812">Transmembrane</keyword>
<feature type="transmembrane region" description="Helical" evidence="10">
    <location>
        <begin position="324"/>
        <end position="342"/>
    </location>
</feature>
<dbReference type="NCBIfam" id="TIGR04091">
    <property type="entry name" value="LTA_dltB"/>
    <property type="match status" value="1"/>
</dbReference>
<evidence type="ECO:0000256" key="6">
    <source>
        <dbReference type="ARBA" id="ARBA00022989"/>
    </source>
</evidence>
<keyword evidence="6 10" id="KW-1133">Transmembrane helix</keyword>
<evidence type="ECO:0000313" key="11">
    <source>
        <dbReference type="EMBL" id="MBV7273737.1"/>
    </source>
</evidence>
<evidence type="ECO:0000256" key="9">
    <source>
        <dbReference type="PIRNR" id="PIRNR016636"/>
    </source>
</evidence>
<dbReference type="PANTHER" id="PTHR13285:SF23">
    <property type="entry name" value="TEICHOIC ACID D-ALANYLTRANSFERASE"/>
    <property type="match status" value="1"/>
</dbReference>
<keyword evidence="12" id="KW-1185">Reference proteome</keyword>
<comment type="function">
    <text evidence="9">O-acyltransferase that catalyzes D-alanylation of both teichoic acid and lipoteichoic acid (LTA). D-alanylation of LTA plays an important role in modulating the properties of the cell wall in Gram-positive bacteria, influencing the net charge of the cell wall. Catalyzes D-alanylation from DltC carrier protein.</text>
</comment>
<feature type="transmembrane region" description="Helical" evidence="10">
    <location>
        <begin position="354"/>
        <end position="380"/>
    </location>
</feature>
<feature type="transmembrane region" description="Helical" evidence="10">
    <location>
        <begin position="32"/>
        <end position="48"/>
    </location>
</feature>
<dbReference type="GO" id="GO:0016020">
    <property type="term" value="C:membrane"/>
    <property type="evidence" value="ECO:0007669"/>
    <property type="project" value="UniProtKB-SubCell"/>
</dbReference>
<dbReference type="EC" id="2.3.1.-" evidence="9"/>
<evidence type="ECO:0000313" key="12">
    <source>
        <dbReference type="Proteomes" id="UP000694308"/>
    </source>
</evidence>
<feature type="transmembrane region" description="Helical" evidence="10">
    <location>
        <begin position="224"/>
        <end position="246"/>
    </location>
</feature>
<keyword evidence="8 9" id="KW-0012">Acyltransferase</keyword>
<dbReference type="RefSeq" id="WP_218320806.1">
    <property type="nucleotide sequence ID" value="NZ_JAEEGC010000053.1"/>
</dbReference>
<keyword evidence="7 9" id="KW-0472">Membrane</keyword>
<organism evidence="11 12">
    <name type="scientific">Clostridium thailandense</name>
    <dbReference type="NCBI Taxonomy" id="2794346"/>
    <lineage>
        <taxon>Bacteria</taxon>
        <taxon>Bacillati</taxon>
        <taxon>Bacillota</taxon>
        <taxon>Clostridia</taxon>
        <taxon>Eubacteriales</taxon>
        <taxon>Clostridiaceae</taxon>
        <taxon>Clostridium</taxon>
    </lineage>
</organism>
<evidence type="ECO:0000256" key="10">
    <source>
        <dbReference type="SAM" id="Phobius"/>
    </source>
</evidence>
<evidence type="ECO:0000256" key="5">
    <source>
        <dbReference type="ARBA" id="ARBA00022692"/>
    </source>
</evidence>